<dbReference type="InterPro" id="IPR023186">
    <property type="entry name" value="IUNH"/>
</dbReference>
<evidence type="ECO:0000313" key="5">
    <source>
        <dbReference type="Proteomes" id="UP000037392"/>
    </source>
</evidence>
<organism evidence="4 5">
    <name type="scientific">[Clostridium] citroniae WAL-19142</name>
    <dbReference type="NCBI Taxonomy" id="742734"/>
    <lineage>
        <taxon>Bacteria</taxon>
        <taxon>Bacillati</taxon>
        <taxon>Bacillota</taxon>
        <taxon>Clostridia</taxon>
        <taxon>Lachnospirales</taxon>
        <taxon>Lachnospiraceae</taxon>
        <taxon>Enterocloster</taxon>
    </lineage>
</organism>
<dbReference type="GO" id="GO:0005829">
    <property type="term" value="C:cytosol"/>
    <property type="evidence" value="ECO:0007669"/>
    <property type="project" value="TreeGrafter"/>
</dbReference>
<evidence type="ECO:0000256" key="2">
    <source>
        <dbReference type="ARBA" id="ARBA00023295"/>
    </source>
</evidence>
<dbReference type="Gene3D" id="3.90.245.10">
    <property type="entry name" value="Ribonucleoside hydrolase-like"/>
    <property type="match status" value="1"/>
</dbReference>
<dbReference type="AlphaFoldDB" id="A0A0J9C8Y4"/>
<dbReference type="InterPro" id="IPR001910">
    <property type="entry name" value="Inosine/uridine_hydrolase_dom"/>
</dbReference>
<proteinExistence type="predicted"/>
<dbReference type="PANTHER" id="PTHR12304:SF4">
    <property type="entry name" value="URIDINE NUCLEOSIDASE"/>
    <property type="match status" value="1"/>
</dbReference>
<name>A0A0J9C8Y4_9FIRM</name>
<reference evidence="4 5" key="1">
    <citation type="submission" date="2011-04" db="EMBL/GenBank/DDBJ databases">
        <title>The Genome Sequence of Clostridium citroniae WAL-19142.</title>
        <authorList>
            <consortium name="The Broad Institute Genome Sequencing Platform"/>
            <person name="Earl A."/>
            <person name="Ward D."/>
            <person name="Feldgarden M."/>
            <person name="Gevers D."/>
            <person name="Warren Y.A."/>
            <person name="Tyrrell K.L."/>
            <person name="Citron D.M."/>
            <person name="Goldstein E.J."/>
            <person name="Daigneault M."/>
            <person name="Allen-Vercoe E."/>
            <person name="Young S.K."/>
            <person name="Zeng Q."/>
            <person name="Gargeya S."/>
            <person name="Fitzgerald M."/>
            <person name="Haas B."/>
            <person name="Abouelleil A."/>
            <person name="Alvarado L."/>
            <person name="Arachchi H.M."/>
            <person name="Berlin A."/>
            <person name="Brown A."/>
            <person name="Chapman S.B."/>
            <person name="Chen Z."/>
            <person name="Dunbar C."/>
            <person name="Freedman E."/>
            <person name="Gearin G."/>
            <person name="Gellesch M."/>
            <person name="Goldberg J."/>
            <person name="Griggs A."/>
            <person name="Gujja S."/>
            <person name="Heilman E.R."/>
            <person name="Heiman D."/>
            <person name="Howarth C."/>
            <person name="Larson L."/>
            <person name="Lui A."/>
            <person name="MacDonald P.J."/>
            <person name="Mehta T."/>
            <person name="Montmayeur A."/>
            <person name="Murphy C."/>
            <person name="Neiman D."/>
            <person name="Pearson M."/>
            <person name="Priest M."/>
            <person name="Roberts A."/>
            <person name="Saif S."/>
            <person name="Shea T."/>
            <person name="Shenoy N."/>
            <person name="Sisk P."/>
            <person name="Stolte C."/>
            <person name="Sykes S."/>
            <person name="White J."/>
            <person name="Yandava C."/>
            <person name="Wortman J."/>
            <person name="Nusbaum C."/>
            <person name="Birren B."/>
        </authorList>
    </citation>
    <scope>NUCLEOTIDE SEQUENCE [LARGE SCALE GENOMIC DNA]</scope>
    <source>
        <strain evidence="4 5">WAL-19142</strain>
    </source>
</reference>
<sequence>MGKKILYSCDTGIDDALAIAYLLAQKECEVVGITVSYGMGHVGNVYRNTKAVLKLFDREDIPVAMGSDTPLSGIPNDYSGGSRFHGCEGLGGILGPSSPEDYAGAKPEEATDFILQMIRTYGKELYWVTSGPLTDIARVLDKDRETAEKAGAVYIMGGAIASPGNTGPYTEALVEANVRLDIPATAQVLDSKLPVVLVGLDVTRKTLLSFEDHERWHQIGTRSALFLYEALKHYLGAYEKFHPYLGGCGLHDPLAAVAAVHPEILTTIPMHMMCFTQGPQAGKTTENVLRCNDRDYEMKAAVFVDVDAFSKEFFGKVEELLREH</sequence>
<gene>
    <name evidence="4" type="ORF">HMPREF9470_01793</name>
</gene>
<feature type="domain" description="Inosine/uridine-preferring nucleoside hydrolase" evidence="3">
    <location>
        <begin position="6"/>
        <end position="310"/>
    </location>
</feature>
<dbReference type="RefSeq" id="WP_048929692.1">
    <property type="nucleotide sequence ID" value="NZ_KQ235877.1"/>
</dbReference>
<accession>A0A0J9C8Y4</accession>
<evidence type="ECO:0000313" key="4">
    <source>
        <dbReference type="EMBL" id="KMW20949.1"/>
    </source>
</evidence>
<dbReference type="GO" id="GO:0006152">
    <property type="term" value="P:purine nucleoside catabolic process"/>
    <property type="evidence" value="ECO:0007669"/>
    <property type="project" value="TreeGrafter"/>
</dbReference>
<keyword evidence="2" id="KW-0326">Glycosidase</keyword>
<dbReference type="OrthoDB" id="9797882at2"/>
<dbReference type="Proteomes" id="UP000037392">
    <property type="component" value="Unassembled WGS sequence"/>
</dbReference>
<keyword evidence="1" id="KW-0378">Hydrolase</keyword>
<evidence type="ECO:0000259" key="3">
    <source>
        <dbReference type="Pfam" id="PF01156"/>
    </source>
</evidence>
<evidence type="ECO:0000256" key="1">
    <source>
        <dbReference type="ARBA" id="ARBA00022801"/>
    </source>
</evidence>
<comment type="caution">
    <text evidence="4">The sequence shown here is derived from an EMBL/GenBank/DDBJ whole genome shotgun (WGS) entry which is preliminary data.</text>
</comment>
<dbReference type="PATRIC" id="fig|742734.4.peg.1924"/>
<dbReference type="SUPFAM" id="SSF53590">
    <property type="entry name" value="Nucleoside hydrolase"/>
    <property type="match status" value="1"/>
</dbReference>
<dbReference type="PANTHER" id="PTHR12304">
    <property type="entry name" value="INOSINE-URIDINE PREFERRING NUCLEOSIDE HYDROLASE"/>
    <property type="match status" value="1"/>
</dbReference>
<dbReference type="InterPro" id="IPR036452">
    <property type="entry name" value="Ribo_hydro-like"/>
</dbReference>
<dbReference type="EMBL" id="ADLK01000017">
    <property type="protein sequence ID" value="KMW20949.1"/>
    <property type="molecule type" value="Genomic_DNA"/>
</dbReference>
<dbReference type="GeneID" id="93164397"/>
<protein>
    <recommendedName>
        <fullName evidence="3">Inosine/uridine-preferring nucleoside hydrolase domain-containing protein</fullName>
    </recommendedName>
</protein>
<dbReference type="Pfam" id="PF01156">
    <property type="entry name" value="IU_nuc_hydro"/>
    <property type="match status" value="1"/>
</dbReference>
<dbReference type="GO" id="GO:0008477">
    <property type="term" value="F:purine nucleosidase activity"/>
    <property type="evidence" value="ECO:0007669"/>
    <property type="project" value="TreeGrafter"/>
</dbReference>